<feature type="compositionally biased region" description="Basic residues" evidence="8">
    <location>
        <begin position="1"/>
        <end position="15"/>
    </location>
</feature>
<dbReference type="RefSeq" id="WP_272965881.1">
    <property type="nucleotide sequence ID" value="NZ_CALBIY010000042.1"/>
</dbReference>
<evidence type="ECO:0000313" key="9">
    <source>
        <dbReference type="EMBL" id="HAW74779.1"/>
    </source>
</evidence>
<keyword evidence="5" id="KW-0411">Iron-sulfur</keyword>
<dbReference type="GO" id="GO:0070041">
    <property type="term" value="F:rRNA (uridine-C5-)-methyltransferase activity"/>
    <property type="evidence" value="ECO:0007669"/>
    <property type="project" value="TreeGrafter"/>
</dbReference>
<protein>
    <submittedName>
        <fullName evidence="10">23S rRNA (Uracil(1939)-C(5))-methyltransferase RlmD</fullName>
    </submittedName>
</protein>
<dbReference type="PANTHER" id="PTHR11061:SF49">
    <property type="entry name" value="23S RRNA (URACIL(1939)-C(5))-METHYLTRANSFERASE RLMD"/>
    <property type="match status" value="1"/>
</dbReference>
<name>A0A358E324_9ALTE</name>
<comment type="caution">
    <text evidence="10">The sequence shown here is derived from an EMBL/GenBank/DDBJ whole genome shotgun (WGS) entry which is preliminary data.</text>
</comment>
<dbReference type="NCBIfam" id="NF009639">
    <property type="entry name" value="PRK13168.1"/>
    <property type="match status" value="1"/>
</dbReference>
<dbReference type="Gene3D" id="3.40.50.150">
    <property type="entry name" value="Vaccinia Virus protein VP39"/>
    <property type="match status" value="1"/>
</dbReference>
<dbReference type="CDD" id="cd02440">
    <property type="entry name" value="AdoMet_MTases"/>
    <property type="match status" value="1"/>
</dbReference>
<dbReference type="Proteomes" id="UP000264779">
    <property type="component" value="Unassembled WGS sequence"/>
</dbReference>
<keyword evidence="1" id="KW-0004">4Fe-4S</keyword>
<feature type="binding site" evidence="6">
    <location>
        <position position="373"/>
    </location>
    <ligand>
        <name>S-adenosyl-L-methionine</name>
        <dbReference type="ChEBI" id="CHEBI:59789"/>
    </ligand>
</feature>
<comment type="similarity">
    <text evidence="6">Belongs to the class I-like SAM-binding methyltransferase superfamily. RNA M5U methyltransferase family.</text>
</comment>
<feature type="binding site" evidence="6">
    <location>
        <position position="325"/>
    </location>
    <ligand>
        <name>S-adenosyl-L-methionine</name>
        <dbReference type="ChEBI" id="CHEBI:59789"/>
    </ligand>
</feature>
<evidence type="ECO:0000256" key="8">
    <source>
        <dbReference type="SAM" id="MobiDB-lite"/>
    </source>
</evidence>
<keyword evidence="2 6" id="KW-0489">Methyltransferase</keyword>
<dbReference type="EMBL" id="DONK01000237">
    <property type="protein sequence ID" value="HBU52613.1"/>
    <property type="molecule type" value="Genomic_DNA"/>
</dbReference>
<dbReference type="EMBL" id="DNAN01000119">
    <property type="protein sequence ID" value="HAW74779.1"/>
    <property type="molecule type" value="Genomic_DNA"/>
</dbReference>
<dbReference type="InterPro" id="IPR029063">
    <property type="entry name" value="SAM-dependent_MTases_sf"/>
</dbReference>
<dbReference type="SUPFAM" id="SSF53335">
    <property type="entry name" value="S-adenosyl-L-methionine-dependent methyltransferases"/>
    <property type="match status" value="1"/>
</dbReference>
<dbReference type="InterPro" id="IPR012340">
    <property type="entry name" value="NA-bd_OB-fold"/>
</dbReference>
<feature type="active site" evidence="7">
    <location>
        <position position="399"/>
    </location>
</feature>
<dbReference type="InterPro" id="IPR010280">
    <property type="entry name" value="U5_MeTrfase_fam"/>
</dbReference>
<reference evidence="11 12" key="1">
    <citation type="journal article" date="2018" name="Nat. Biotechnol.">
        <title>A standardized bacterial taxonomy based on genome phylogeny substantially revises the tree of life.</title>
        <authorList>
            <person name="Parks D.H."/>
            <person name="Chuvochina M."/>
            <person name="Waite D.W."/>
            <person name="Rinke C."/>
            <person name="Skarshewski A."/>
            <person name="Chaumeil P.A."/>
            <person name="Hugenholtz P."/>
        </authorList>
    </citation>
    <scope>NUCLEOTIDE SEQUENCE [LARGE SCALE GENOMIC DNA]</scope>
    <source>
        <strain evidence="10">UBA11621</strain>
        <strain evidence="9">UBA11978</strain>
    </source>
</reference>
<dbReference type="Gene3D" id="2.40.50.1070">
    <property type="match status" value="1"/>
</dbReference>
<evidence type="ECO:0000256" key="2">
    <source>
        <dbReference type="ARBA" id="ARBA00022603"/>
    </source>
</evidence>
<feature type="active site" description="Nucleophile" evidence="6">
    <location>
        <position position="399"/>
    </location>
</feature>
<dbReference type="Pfam" id="PF05958">
    <property type="entry name" value="tRNA_U5-meth_tr"/>
    <property type="match status" value="1"/>
</dbReference>
<dbReference type="Gene3D" id="2.40.50.140">
    <property type="entry name" value="Nucleic acid-binding proteins"/>
    <property type="match status" value="1"/>
</dbReference>
<organism evidence="10 12">
    <name type="scientific">Alteromonas australica</name>
    <dbReference type="NCBI Taxonomy" id="589873"/>
    <lineage>
        <taxon>Bacteria</taxon>
        <taxon>Pseudomonadati</taxon>
        <taxon>Pseudomonadota</taxon>
        <taxon>Gammaproteobacteria</taxon>
        <taxon>Alteromonadales</taxon>
        <taxon>Alteromonadaceae</taxon>
        <taxon>Alteromonas/Salinimonas group</taxon>
        <taxon>Alteromonas</taxon>
    </lineage>
</organism>
<feature type="binding site" evidence="6">
    <location>
        <position position="275"/>
    </location>
    <ligand>
        <name>S-adenosyl-L-methionine</name>
        <dbReference type="ChEBI" id="CHEBI:59789"/>
    </ligand>
</feature>
<dbReference type="GO" id="GO:0051539">
    <property type="term" value="F:4 iron, 4 sulfur cluster binding"/>
    <property type="evidence" value="ECO:0007669"/>
    <property type="project" value="UniProtKB-KW"/>
</dbReference>
<evidence type="ECO:0000313" key="10">
    <source>
        <dbReference type="EMBL" id="HBU52613.1"/>
    </source>
</evidence>
<evidence type="ECO:0000256" key="4">
    <source>
        <dbReference type="ARBA" id="ARBA00022691"/>
    </source>
</evidence>
<dbReference type="PROSITE" id="PS01230">
    <property type="entry name" value="TRMA_1"/>
    <property type="match status" value="1"/>
</dbReference>
<keyword evidence="1" id="KW-0479">Metal-binding</keyword>
<evidence type="ECO:0000256" key="6">
    <source>
        <dbReference type="PROSITE-ProRule" id="PRU01024"/>
    </source>
</evidence>
<evidence type="ECO:0000256" key="1">
    <source>
        <dbReference type="ARBA" id="ARBA00022485"/>
    </source>
</evidence>
<dbReference type="PROSITE" id="PS51687">
    <property type="entry name" value="SAM_MT_RNA_M5U"/>
    <property type="match status" value="1"/>
</dbReference>
<dbReference type="InterPro" id="IPR030390">
    <property type="entry name" value="MeTrfase_TrmA_AS"/>
</dbReference>
<dbReference type="GO" id="GO:0070475">
    <property type="term" value="P:rRNA base methylation"/>
    <property type="evidence" value="ECO:0007669"/>
    <property type="project" value="TreeGrafter"/>
</dbReference>
<evidence type="ECO:0000256" key="5">
    <source>
        <dbReference type="ARBA" id="ARBA00023014"/>
    </source>
</evidence>
<evidence type="ECO:0000256" key="3">
    <source>
        <dbReference type="ARBA" id="ARBA00022679"/>
    </source>
</evidence>
<accession>A0A358E324</accession>
<dbReference type="NCBIfam" id="TIGR00479">
    <property type="entry name" value="rumA"/>
    <property type="match status" value="1"/>
</dbReference>
<dbReference type="AlphaFoldDB" id="A0A358E324"/>
<dbReference type="PANTHER" id="PTHR11061">
    <property type="entry name" value="RNA M5U METHYLTRANSFERASE"/>
    <property type="match status" value="1"/>
</dbReference>
<dbReference type="Proteomes" id="UP000263517">
    <property type="component" value="Unassembled WGS sequence"/>
</dbReference>
<proteinExistence type="inferred from homology"/>
<feature type="binding site" evidence="6">
    <location>
        <position position="304"/>
    </location>
    <ligand>
        <name>S-adenosyl-L-methionine</name>
        <dbReference type="ChEBI" id="CHEBI:59789"/>
    </ligand>
</feature>
<gene>
    <name evidence="9" type="ORF">DCW74_03480</name>
    <name evidence="10" type="ORF">DEB45_15280</name>
</gene>
<evidence type="ECO:0000313" key="11">
    <source>
        <dbReference type="Proteomes" id="UP000263517"/>
    </source>
</evidence>
<keyword evidence="4 6" id="KW-0949">S-adenosyl-L-methionine</keyword>
<evidence type="ECO:0000256" key="7">
    <source>
        <dbReference type="PROSITE-ProRule" id="PRU10015"/>
    </source>
</evidence>
<evidence type="ECO:0000313" key="12">
    <source>
        <dbReference type="Proteomes" id="UP000264779"/>
    </source>
</evidence>
<sequence>MVTFYKPKKTNKNKHSQPSSPIDIDALDWKGQGVGRGDNLYFVSGALPNERCTIKHAKRNKSLIAGQAQNIENRSEHRVSPFCDVADTCGGCQLQHIEPEAALALRDDALKQLLMRQLNMHAEVWQPPLSGARPAYRRKARFAIDARHPHTLKMGFREKAGNAVIDIQHCPILQTKLSALIAPLKKVLASHDNKRVLGHVSVLAGDNVEQVTVKHTQSLAKAYTDMMLDFAQQYRVNVFLEDAKGHITPLHLQAPLKCHTVDGYYLMPGPNDFVQVNPLVNQKMIHQALAWLSPQPHERIADWFCGLGNFTLPIAKSGAEVQAVEGVAQMVQRAKENALAQGITNIDYLHLDLSDEKQVYEALAAGFDKVLIDPSREGALTVCHALAKAKPNTIVYVSCNPSTFSRDARVLLEQGYKMKKAGVIEMFPYTQHMEMMALFTRQENNE</sequence>
<keyword evidence="3 6" id="KW-0808">Transferase</keyword>
<dbReference type="SUPFAM" id="SSF50249">
    <property type="entry name" value="Nucleic acid-binding proteins"/>
    <property type="match status" value="1"/>
</dbReference>
<feature type="region of interest" description="Disordered" evidence="8">
    <location>
        <begin position="1"/>
        <end position="22"/>
    </location>
</feature>
<keyword evidence="1" id="KW-0408">Iron</keyword>